<feature type="region of interest" description="Disordered" evidence="1">
    <location>
        <begin position="1"/>
        <end position="27"/>
    </location>
</feature>
<evidence type="ECO:0000313" key="3">
    <source>
        <dbReference type="EMBL" id="PIS49705.1"/>
    </source>
</evidence>
<organism evidence="3">
    <name type="scientific">Candidozyma auris</name>
    <name type="common">Yeast</name>
    <name type="synonym">Candida auris</name>
    <dbReference type="NCBI Taxonomy" id="498019"/>
    <lineage>
        <taxon>Eukaryota</taxon>
        <taxon>Fungi</taxon>
        <taxon>Dikarya</taxon>
        <taxon>Ascomycota</taxon>
        <taxon>Saccharomycotina</taxon>
        <taxon>Pichiomycetes</taxon>
        <taxon>Metschnikowiaceae</taxon>
        <taxon>Candidozyma</taxon>
    </lineage>
</organism>
<reference evidence="3" key="2">
    <citation type="submission" date="2017-11" db="EMBL/GenBank/DDBJ databases">
        <title>Candida auris genome assembly and annotation.</title>
        <authorList>
            <person name="Munoz J.F."/>
            <person name="Gade L.G."/>
            <person name="Chow N.A."/>
            <person name="Litvintseva A.P."/>
            <person name="Loparev V.N."/>
            <person name="Cuomo C.A."/>
        </authorList>
    </citation>
    <scope>NUCLEOTIDE SEQUENCE</scope>
    <source>
        <strain evidence="3">B8441</strain>
    </source>
</reference>
<evidence type="ECO:0000313" key="4">
    <source>
        <dbReference type="Proteomes" id="UP000230249"/>
    </source>
</evidence>
<reference evidence="2" key="4">
    <citation type="submission" date="2024-03" db="EMBL/GenBank/DDBJ databases">
        <title>Improved genome assembly of Candida auris strain B8441 and annotation of B11205.</title>
        <authorList>
            <person name="Cauldron N.C."/>
            <person name="Shea T."/>
            <person name="Cuomo C.A."/>
        </authorList>
    </citation>
    <scope>NUCLEOTIDE SEQUENCE</scope>
    <source>
        <strain evidence="2">B8441</strain>
    </source>
</reference>
<protein>
    <submittedName>
        <fullName evidence="3">Uncharacterized protein</fullName>
    </submittedName>
</protein>
<dbReference type="AlphaFoldDB" id="A0A2H0ZGD7"/>
<keyword evidence="4" id="KW-1185">Reference proteome</keyword>
<sequence length="211" mass="24266">MKRRSEDYLVESQCPDRNSALNSPESSKCMRSSVATRKMPPSFLEKDGLSLDSWVQNSLHQVMESSTTGAPRMDMDHIEGLHFLVFLGAQGKEYIDEIRRMFPKHFDPLVFVSSNIDSRFREDPQFHCSDSETCKKLARYFEIVDPLGGGNYPLNYLIVIDSDSVVRCKLPIRIGPYYCPHQKFGVSLSQLQGLIDEFLEFFMEYKVTVIM</sequence>
<accession>A0A2H0ZGD7</accession>
<accession>A0A510P8U5</accession>
<dbReference type="Proteomes" id="UP000230249">
    <property type="component" value="Unassembled WGS sequence"/>
</dbReference>
<dbReference type="VEuPathDB" id="FungiDB:QG37_06914"/>
<dbReference type="OrthoDB" id="3997115at2759"/>
<proteinExistence type="predicted"/>
<dbReference type="VEuPathDB" id="FungiDB:CJJ07_003613"/>
<feature type="compositionally biased region" description="Polar residues" evidence="1">
    <location>
        <begin position="15"/>
        <end position="27"/>
    </location>
</feature>
<dbReference type="EMBL" id="PEKT02000009">
    <property type="protein sequence ID" value="PIS49705.1"/>
    <property type="molecule type" value="Genomic_DNA"/>
</dbReference>
<gene>
    <name evidence="3" type="ORF">B9J08_004732</name>
    <name evidence="2" type="ORF">B9J08_04692</name>
</gene>
<evidence type="ECO:0000313" key="2">
    <source>
        <dbReference type="EMBL" id="KAK8439141.1"/>
    </source>
</evidence>
<evidence type="ECO:0000256" key="1">
    <source>
        <dbReference type="SAM" id="MobiDB-lite"/>
    </source>
</evidence>
<comment type="caution">
    <text evidence="3">The sequence shown here is derived from an EMBL/GenBank/DDBJ whole genome shotgun (WGS) entry which is preliminary data.</text>
</comment>
<dbReference type="VEuPathDB" id="FungiDB:B9J08_004732"/>
<name>A0A2H0ZGD7_CANAR</name>
<dbReference type="OMA" id="PESSKCM"/>
<dbReference type="EMBL" id="PEKT03000005">
    <property type="protein sequence ID" value="KAK8439141.1"/>
    <property type="molecule type" value="Genomic_DNA"/>
</dbReference>
<reference evidence="3 4" key="1">
    <citation type="journal article" date="2017" name="Clin. Infect. Dis.">
        <title>Simultaneous emergence of multidrug-resistant Candida auris on 3 continents confirmed by whole-genome sequencing and epidemiological analyses.</title>
        <authorList>
            <person name="Lockhart S.R."/>
            <person name="Etienne K.A."/>
            <person name="Vallabhaneni S."/>
            <person name="Farooqi J."/>
            <person name="Chowdhary A."/>
            <person name="Govender N.P."/>
            <person name="Colombo A.L."/>
            <person name="Calvo B."/>
            <person name="Cuomo C.A."/>
            <person name="Desjardins C.A."/>
            <person name="Berkow E.L."/>
            <person name="Castanheira M."/>
            <person name="Magobo R.E."/>
            <person name="Jabeen K."/>
            <person name="Asghar R.J."/>
            <person name="Meis J.F."/>
            <person name="Jackson B."/>
            <person name="Chiller T."/>
            <person name="Litvintseva A.P."/>
        </authorList>
    </citation>
    <scope>NUCLEOTIDE SEQUENCE [LARGE SCALE GENOMIC DNA]</scope>
    <source>
        <strain evidence="3 4">B8441</strain>
    </source>
</reference>
<reference evidence="2 4" key="3">
    <citation type="journal article" date="2018" name="Nat. Commun.">
        <title>Genomic insights into multidrug-resistance, mating and virulence in Candida auris and related emerging species.</title>
        <authorList>
            <person name="Munoz J.F."/>
            <person name="Gade L."/>
            <person name="Chow N.A."/>
            <person name="Loparev V.N."/>
            <person name="Juieng P."/>
            <person name="Berkow E.L."/>
            <person name="Farrer R.A."/>
            <person name="Litvintseva A.P."/>
            <person name="Cuomo C.A."/>
        </authorList>
    </citation>
    <scope>GENOME REANNOTATION</scope>
    <source>
        <strain evidence="2 4">B8441</strain>
    </source>
</reference>